<reference evidence="3" key="1">
    <citation type="submission" date="2016-05" db="EMBL/GenBank/DDBJ databases">
        <authorList>
            <person name="Naeem Raeece"/>
        </authorList>
    </citation>
    <scope>NUCLEOTIDE SEQUENCE [LARGE SCALE GENOMIC DNA]</scope>
</reference>
<dbReference type="Proteomes" id="UP000078546">
    <property type="component" value="Unassembled WGS sequence"/>
</dbReference>
<accession>A0A1A8WVY2</accession>
<protein>
    <submittedName>
        <fullName evidence="2">Uncharacterized protein</fullName>
    </submittedName>
</protein>
<dbReference type="EMBL" id="FLQV01000659">
    <property type="protein sequence ID" value="SBS97122.1"/>
    <property type="molecule type" value="Genomic_DNA"/>
</dbReference>
<sequence>MEHGVVLQKNDSLGNANQFCNEELSTYEDAKNSDMFTESGLFSSFYVKFMEIFTFVKDTKENKNNLQDEVDENLIMTLFNLCQELLNGIKNINDFGNMHLSKNDQDLIIESYEKFVRKCKQYNDKPQVKQLENEISNLLDLLFNNTSEVVNTLFSADSFFIDHVENLKLKLTERNQKIEFEEERMKKLELEAKVEEYDDLFEKNKEKNSEMDETLATLKKDIDKVRMRAKLSPQQTLVDLVPILLNEKIQKYDNYMKKKRKEIDINFSGTQDCKERIKLLEESIKTVERNMKTTQLSPLKIVEKTEEHIIFEFKVTTSGQIPWSHKHSSSCFLHGPQSFICPCICPFSSCSLSTFTCFCIYFTLLFSPGYPLFSQTIRNTVQFKVSHYQLPNTHVEMNPCESNILSYINGNIRKCKDISEIAYLIKEHRSHRTQTLKWEGLKSRLEEDTCSREKAKDTWLRFRGAYIVPITDEKIAVNFQNTSEKGKAGNHPTQRQPPLMHFFGEGGKNLSIFPE</sequence>
<keyword evidence="1" id="KW-0175">Coiled coil</keyword>
<evidence type="ECO:0000313" key="2">
    <source>
        <dbReference type="EMBL" id="SBS97122.1"/>
    </source>
</evidence>
<feature type="coiled-coil region" evidence="1">
    <location>
        <begin position="270"/>
        <end position="297"/>
    </location>
</feature>
<gene>
    <name evidence="2" type="ORF">POVCU1_035830</name>
</gene>
<proteinExistence type="predicted"/>
<name>A0A1A8WVY2_PLAOA</name>
<dbReference type="AlphaFoldDB" id="A0A1A8WVY2"/>
<feature type="coiled-coil region" evidence="1">
    <location>
        <begin position="164"/>
        <end position="228"/>
    </location>
</feature>
<evidence type="ECO:0000256" key="1">
    <source>
        <dbReference type="SAM" id="Coils"/>
    </source>
</evidence>
<organism evidence="2 3">
    <name type="scientific">Plasmodium ovale curtisi</name>
    <dbReference type="NCBI Taxonomy" id="864141"/>
    <lineage>
        <taxon>Eukaryota</taxon>
        <taxon>Sar</taxon>
        <taxon>Alveolata</taxon>
        <taxon>Apicomplexa</taxon>
        <taxon>Aconoidasida</taxon>
        <taxon>Haemosporida</taxon>
        <taxon>Plasmodiidae</taxon>
        <taxon>Plasmodium</taxon>
        <taxon>Plasmodium (Plasmodium)</taxon>
    </lineage>
</organism>
<evidence type="ECO:0000313" key="3">
    <source>
        <dbReference type="Proteomes" id="UP000078546"/>
    </source>
</evidence>